<reference evidence="2 3" key="1">
    <citation type="journal article" date="2018" name="Aquat. Microb. Ecol.">
        <title>Gammaproteobacterial methanotrophs dominate.</title>
        <authorList>
            <person name="Rissanen A.J."/>
            <person name="Saarenheimo J."/>
            <person name="Tiirola M."/>
            <person name="Peura S."/>
            <person name="Aalto S.L."/>
            <person name="Karvinen A."/>
            <person name="Nykanen H."/>
        </authorList>
    </citation>
    <scope>NUCLEOTIDE SEQUENCE [LARGE SCALE GENOMIC DNA]</scope>
    <source>
        <strain evidence="2">AMbin10</strain>
    </source>
</reference>
<keyword evidence="1" id="KW-0472">Membrane</keyword>
<comment type="caution">
    <text evidence="2">The sequence shown here is derived from an EMBL/GenBank/DDBJ whole genome shotgun (WGS) entry which is preliminary data.</text>
</comment>
<protein>
    <submittedName>
        <fullName evidence="2">Uncharacterized protein</fullName>
    </submittedName>
</protein>
<feature type="transmembrane region" description="Helical" evidence="1">
    <location>
        <begin position="106"/>
        <end position="123"/>
    </location>
</feature>
<dbReference type="EMBL" id="QJPH01000284">
    <property type="protein sequence ID" value="PZN80396.1"/>
    <property type="molecule type" value="Genomic_DNA"/>
</dbReference>
<keyword evidence="1" id="KW-0812">Transmembrane</keyword>
<feature type="transmembrane region" description="Helical" evidence="1">
    <location>
        <begin position="68"/>
        <end position="85"/>
    </location>
</feature>
<dbReference type="Proteomes" id="UP000249396">
    <property type="component" value="Unassembled WGS sequence"/>
</dbReference>
<dbReference type="AlphaFoldDB" id="A0A2W4RC29"/>
<sequence>MAKTIDETSSSTSLLDFAGLLALATALDYATGWIYAYHYFANFQLGILSLDIPAEYYLMYGFLVFRDWWFLALPLLAVALLVPYLSRQAWWKRYLTNVLSGINRGIPLFALLLCLLGLVFVLGESTANRDYRQQRTDDFPNYPRARVWLKSGNSEDAVYKALSMQLPLGCYRLLLQSADKLYLFLPPAHQPPARLAVVEVALGEVAALRILPQYGSCEG</sequence>
<evidence type="ECO:0000313" key="3">
    <source>
        <dbReference type="Proteomes" id="UP000249396"/>
    </source>
</evidence>
<proteinExistence type="predicted"/>
<keyword evidence="1" id="KW-1133">Transmembrane helix</keyword>
<feature type="transmembrane region" description="Helical" evidence="1">
    <location>
        <begin position="12"/>
        <end position="36"/>
    </location>
</feature>
<organism evidence="2 3">
    <name type="scientific">Candidatus Methylumidiphilus alinenensis</name>
    <dbReference type="NCBI Taxonomy" id="2202197"/>
    <lineage>
        <taxon>Bacteria</taxon>
        <taxon>Pseudomonadati</taxon>
        <taxon>Pseudomonadota</taxon>
        <taxon>Gammaproteobacteria</taxon>
        <taxon>Methylococcales</taxon>
        <taxon>Candidatus Methylumidiphilus</taxon>
    </lineage>
</organism>
<name>A0A2W4RC29_9GAMM</name>
<gene>
    <name evidence="2" type="ORF">DM484_09960</name>
</gene>
<evidence type="ECO:0000256" key="1">
    <source>
        <dbReference type="SAM" id="Phobius"/>
    </source>
</evidence>
<accession>A0A2W4RC29</accession>
<evidence type="ECO:0000313" key="2">
    <source>
        <dbReference type="EMBL" id="PZN80396.1"/>
    </source>
</evidence>